<dbReference type="InterPro" id="IPR022742">
    <property type="entry name" value="Hydrolase_4"/>
</dbReference>
<proteinExistence type="predicted"/>
<dbReference type="EMBL" id="UINC01003581">
    <property type="protein sequence ID" value="SVA07549.1"/>
    <property type="molecule type" value="Genomic_DNA"/>
</dbReference>
<dbReference type="PANTHER" id="PTHR16138:SF7">
    <property type="entry name" value="PALMITOYL-PROTEIN THIOESTERASE ABHD10, MITOCHONDRIAL"/>
    <property type="match status" value="1"/>
</dbReference>
<dbReference type="Pfam" id="PF12146">
    <property type="entry name" value="Hydrolase_4"/>
    <property type="match status" value="1"/>
</dbReference>
<feature type="non-terminal residue" evidence="3">
    <location>
        <position position="1"/>
    </location>
</feature>
<feature type="domain" description="Serine aminopeptidase S33" evidence="2">
    <location>
        <begin position="26"/>
        <end position="138"/>
    </location>
</feature>
<keyword evidence="1" id="KW-0378">Hydrolase</keyword>
<gene>
    <name evidence="3" type="ORF">METZ01_LOCUS60403</name>
</gene>
<dbReference type="InterPro" id="IPR029058">
    <property type="entry name" value="AB_hydrolase_fold"/>
</dbReference>
<evidence type="ECO:0000256" key="1">
    <source>
        <dbReference type="ARBA" id="ARBA00022801"/>
    </source>
</evidence>
<dbReference type="SUPFAM" id="SSF53474">
    <property type="entry name" value="alpha/beta-Hydrolases"/>
    <property type="match status" value="1"/>
</dbReference>
<name>A0A381SVS0_9ZZZZ</name>
<feature type="non-terminal residue" evidence="3">
    <location>
        <position position="247"/>
    </location>
</feature>
<accession>A0A381SVS0</accession>
<evidence type="ECO:0000313" key="3">
    <source>
        <dbReference type="EMBL" id="SVA07549.1"/>
    </source>
</evidence>
<dbReference type="PANTHER" id="PTHR16138">
    <property type="entry name" value="MYCOPHENOLIC ACID ACYL-GLUCURONIDE ESTERASE, MITOCHONDRIAL"/>
    <property type="match status" value="1"/>
</dbReference>
<evidence type="ECO:0000259" key="2">
    <source>
        <dbReference type="Pfam" id="PF12146"/>
    </source>
</evidence>
<dbReference type="InterPro" id="IPR052382">
    <property type="entry name" value="ABHD10_acyl-thioesterase"/>
</dbReference>
<dbReference type="AlphaFoldDB" id="A0A381SVS0"/>
<sequence length="247" mass="29040">MRDKKFRYFVTSKRRKIRYSQVNSKKKLMVIFFHGFMSDMEGKKPKSFEKFSKKIQTGFLRFEYSGHGKSSNKLTEGNISKWTDDAYQLINSKINKKKIIFIGSSMGSWIALKLILKFRKQMAGFIGIGSAPDFSDELMWKKFPRNIKDIINKKGIYNVKNEYGDPYPITKQFIKDGKKNKILKKFLNSFDLPVFLFHGNKDKSVPIKYSRKTLKLFKSDNKKLFVIKNGDHSLSRKKDLRMIQKNL</sequence>
<dbReference type="Gene3D" id="3.40.50.1820">
    <property type="entry name" value="alpha/beta hydrolase"/>
    <property type="match status" value="1"/>
</dbReference>
<organism evidence="3">
    <name type="scientific">marine metagenome</name>
    <dbReference type="NCBI Taxonomy" id="408172"/>
    <lineage>
        <taxon>unclassified sequences</taxon>
        <taxon>metagenomes</taxon>
        <taxon>ecological metagenomes</taxon>
    </lineage>
</organism>
<dbReference type="GO" id="GO:0016787">
    <property type="term" value="F:hydrolase activity"/>
    <property type="evidence" value="ECO:0007669"/>
    <property type="project" value="UniProtKB-KW"/>
</dbReference>
<reference evidence="3" key="1">
    <citation type="submission" date="2018-05" db="EMBL/GenBank/DDBJ databases">
        <authorList>
            <person name="Lanie J.A."/>
            <person name="Ng W.-L."/>
            <person name="Kazmierczak K.M."/>
            <person name="Andrzejewski T.M."/>
            <person name="Davidsen T.M."/>
            <person name="Wayne K.J."/>
            <person name="Tettelin H."/>
            <person name="Glass J.I."/>
            <person name="Rusch D."/>
            <person name="Podicherti R."/>
            <person name="Tsui H.-C.T."/>
            <person name="Winkler M.E."/>
        </authorList>
    </citation>
    <scope>NUCLEOTIDE SEQUENCE</scope>
</reference>
<protein>
    <recommendedName>
        <fullName evidence="2">Serine aminopeptidase S33 domain-containing protein</fullName>
    </recommendedName>
</protein>